<keyword evidence="3" id="KW-1185">Reference proteome</keyword>
<dbReference type="AlphaFoldDB" id="A0AAN8FHX4"/>
<protein>
    <submittedName>
        <fullName evidence="2">Uncharacterized protein</fullName>
    </submittedName>
</protein>
<sequence length="32" mass="3505">SLCGPPAASRKGRPRLEPRILKLPRQVPVIKA</sequence>
<comment type="caution">
    <text evidence="2">The sequence shown here is derived from an EMBL/GenBank/DDBJ whole genome shotgun (WGS) entry which is preliminary data.</text>
</comment>
<gene>
    <name evidence="2" type="ORF">GCK32_017796</name>
</gene>
<feature type="non-terminal residue" evidence="2">
    <location>
        <position position="1"/>
    </location>
</feature>
<dbReference type="Proteomes" id="UP001331761">
    <property type="component" value="Unassembled WGS sequence"/>
</dbReference>
<evidence type="ECO:0000256" key="1">
    <source>
        <dbReference type="SAM" id="MobiDB-lite"/>
    </source>
</evidence>
<name>A0AAN8FHX4_TRICO</name>
<dbReference type="EMBL" id="WIXE01026054">
    <property type="protein sequence ID" value="KAK5964238.1"/>
    <property type="molecule type" value="Genomic_DNA"/>
</dbReference>
<organism evidence="2 3">
    <name type="scientific">Trichostrongylus colubriformis</name>
    <name type="common">Black scour worm</name>
    <dbReference type="NCBI Taxonomy" id="6319"/>
    <lineage>
        <taxon>Eukaryota</taxon>
        <taxon>Metazoa</taxon>
        <taxon>Ecdysozoa</taxon>
        <taxon>Nematoda</taxon>
        <taxon>Chromadorea</taxon>
        <taxon>Rhabditida</taxon>
        <taxon>Rhabditina</taxon>
        <taxon>Rhabditomorpha</taxon>
        <taxon>Strongyloidea</taxon>
        <taxon>Trichostrongylidae</taxon>
        <taxon>Trichostrongylus</taxon>
    </lineage>
</organism>
<evidence type="ECO:0000313" key="3">
    <source>
        <dbReference type="Proteomes" id="UP001331761"/>
    </source>
</evidence>
<proteinExistence type="predicted"/>
<feature type="region of interest" description="Disordered" evidence="1">
    <location>
        <begin position="1"/>
        <end position="20"/>
    </location>
</feature>
<accession>A0AAN8FHX4</accession>
<reference evidence="2 3" key="1">
    <citation type="submission" date="2019-10" db="EMBL/GenBank/DDBJ databases">
        <title>Assembly and Annotation for the nematode Trichostrongylus colubriformis.</title>
        <authorList>
            <person name="Martin J."/>
        </authorList>
    </citation>
    <scope>NUCLEOTIDE SEQUENCE [LARGE SCALE GENOMIC DNA]</scope>
    <source>
        <strain evidence="2">G859</strain>
        <tissue evidence="2">Whole worm</tissue>
    </source>
</reference>
<evidence type="ECO:0000313" key="2">
    <source>
        <dbReference type="EMBL" id="KAK5964238.1"/>
    </source>
</evidence>